<evidence type="ECO:0000313" key="3">
    <source>
        <dbReference type="Proteomes" id="UP000324222"/>
    </source>
</evidence>
<comment type="caution">
    <text evidence="2">The sequence shown here is derived from an EMBL/GenBank/DDBJ whole genome shotgun (WGS) entry which is preliminary data.</text>
</comment>
<reference evidence="2 3" key="1">
    <citation type="submission" date="2019-05" db="EMBL/GenBank/DDBJ databases">
        <title>Another draft genome of Portunus trituberculatus and its Hox gene families provides insights of decapod evolution.</title>
        <authorList>
            <person name="Jeong J.-H."/>
            <person name="Song I."/>
            <person name="Kim S."/>
            <person name="Choi T."/>
            <person name="Kim D."/>
            <person name="Ryu S."/>
            <person name="Kim W."/>
        </authorList>
    </citation>
    <scope>NUCLEOTIDE SEQUENCE [LARGE SCALE GENOMIC DNA]</scope>
    <source>
        <tissue evidence="2">Muscle</tissue>
    </source>
</reference>
<dbReference type="AlphaFoldDB" id="A0A5B7CTY7"/>
<accession>A0A5B7CTY7</accession>
<dbReference type="Proteomes" id="UP000324222">
    <property type="component" value="Unassembled WGS sequence"/>
</dbReference>
<feature type="compositionally biased region" description="Polar residues" evidence="1">
    <location>
        <begin position="44"/>
        <end position="55"/>
    </location>
</feature>
<protein>
    <submittedName>
        <fullName evidence="2">Uncharacterized protein</fullName>
    </submittedName>
</protein>
<name>A0A5B7CTY7_PORTR</name>
<feature type="compositionally biased region" description="Basic residues" evidence="1">
    <location>
        <begin position="24"/>
        <end position="33"/>
    </location>
</feature>
<sequence length="127" mass="14414">MQVRACMLGAVVWRRVVWRGAATPHRHQHRSDRRARYPTVPRPSLSSPISGSCNLHDSEPPRSVPATFCPLLHPSPCPYYPPDSYWYTAPLYSFPTQPNPIPPIPVVHDMHLFYFSLPSIRAEKGGK</sequence>
<keyword evidence="3" id="KW-1185">Reference proteome</keyword>
<evidence type="ECO:0000256" key="1">
    <source>
        <dbReference type="SAM" id="MobiDB-lite"/>
    </source>
</evidence>
<organism evidence="2 3">
    <name type="scientific">Portunus trituberculatus</name>
    <name type="common">Swimming crab</name>
    <name type="synonym">Neptunus trituberculatus</name>
    <dbReference type="NCBI Taxonomy" id="210409"/>
    <lineage>
        <taxon>Eukaryota</taxon>
        <taxon>Metazoa</taxon>
        <taxon>Ecdysozoa</taxon>
        <taxon>Arthropoda</taxon>
        <taxon>Crustacea</taxon>
        <taxon>Multicrustacea</taxon>
        <taxon>Malacostraca</taxon>
        <taxon>Eumalacostraca</taxon>
        <taxon>Eucarida</taxon>
        <taxon>Decapoda</taxon>
        <taxon>Pleocyemata</taxon>
        <taxon>Brachyura</taxon>
        <taxon>Eubrachyura</taxon>
        <taxon>Portunoidea</taxon>
        <taxon>Portunidae</taxon>
        <taxon>Portuninae</taxon>
        <taxon>Portunus</taxon>
    </lineage>
</organism>
<evidence type="ECO:0000313" key="2">
    <source>
        <dbReference type="EMBL" id="MPC10933.1"/>
    </source>
</evidence>
<feature type="region of interest" description="Disordered" evidence="1">
    <location>
        <begin position="24"/>
        <end position="58"/>
    </location>
</feature>
<dbReference type="EMBL" id="VSRR010000136">
    <property type="protein sequence ID" value="MPC10933.1"/>
    <property type="molecule type" value="Genomic_DNA"/>
</dbReference>
<gene>
    <name evidence="2" type="ORF">E2C01_003576</name>
</gene>
<proteinExistence type="predicted"/>